<dbReference type="AlphaFoldDB" id="B4RCX4"/>
<dbReference type="InterPro" id="IPR002549">
    <property type="entry name" value="AI-2E-like"/>
</dbReference>
<feature type="transmembrane region" description="Helical" evidence="7">
    <location>
        <begin position="276"/>
        <end position="302"/>
    </location>
</feature>
<comment type="similarity">
    <text evidence="2">Belongs to the autoinducer-2 exporter (AI-2E) (TC 2.A.86) family.</text>
</comment>
<proteinExistence type="inferred from homology"/>
<evidence type="ECO:0000313" key="8">
    <source>
        <dbReference type="EMBL" id="ACG79906.1"/>
    </source>
</evidence>
<gene>
    <name evidence="8" type="ordered locus">PHZ_c3497</name>
</gene>
<feature type="transmembrane region" description="Helical" evidence="7">
    <location>
        <begin position="120"/>
        <end position="137"/>
    </location>
</feature>
<evidence type="ECO:0000256" key="6">
    <source>
        <dbReference type="SAM" id="MobiDB-lite"/>
    </source>
</evidence>
<dbReference type="Pfam" id="PF01594">
    <property type="entry name" value="AI-2E_transport"/>
    <property type="match status" value="1"/>
</dbReference>
<feature type="transmembrane region" description="Helical" evidence="7">
    <location>
        <begin position="12"/>
        <end position="29"/>
    </location>
</feature>
<dbReference type="PANTHER" id="PTHR21716">
    <property type="entry name" value="TRANSMEMBRANE PROTEIN"/>
    <property type="match status" value="1"/>
</dbReference>
<dbReference type="GO" id="GO:0055085">
    <property type="term" value="P:transmembrane transport"/>
    <property type="evidence" value="ECO:0007669"/>
    <property type="project" value="TreeGrafter"/>
</dbReference>
<dbReference type="eggNOG" id="COG0628">
    <property type="taxonomic scope" value="Bacteria"/>
</dbReference>
<dbReference type="GO" id="GO:0016020">
    <property type="term" value="C:membrane"/>
    <property type="evidence" value="ECO:0007669"/>
    <property type="project" value="UniProtKB-SubCell"/>
</dbReference>
<evidence type="ECO:0000256" key="7">
    <source>
        <dbReference type="SAM" id="Phobius"/>
    </source>
</evidence>
<feature type="transmembrane region" description="Helical" evidence="7">
    <location>
        <begin position="200"/>
        <end position="223"/>
    </location>
</feature>
<feature type="region of interest" description="Disordered" evidence="6">
    <location>
        <begin position="320"/>
        <end position="360"/>
    </location>
</feature>
<dbReference type="HOGENOM" id="CLU_031275_0_0_5"/>
<dbReference type="EMBL" id="CP000747">
    <property type="protein sequence ID" value="ACG79906.1"/>
    <property type="molecule type" value="Genomic_DNA"/>
</dbReference>
<dbReference type="STRING" id="450851.PHZ_c3497"/>
<evidence type="ECO:0000256" key="4">
    <source>
        <dbReference type="ARBA" id="ARBA00022989"/>
    </source>
</evidence>
<sequence length="360" mass="39088">MLHWLSNILTPLALAMFLAVMIDGFARVLQHRLPGVSRRAATPLAVVLSVAIFGGAAFFVADNAASFGAQLVTYTPKLNGLIARFAGMVGMDVPPTVTELLRQLDPARYLGQIARGLQDFVSTAAFVLVYLGFILASRHGWERKTVSLFPTRDERQEAVNAFLRIRNGVEQYLWVQTVTGLMIAVASWIVMAAVGLDNAVFWAILIFIASYIPVVGGIVAVAAPPIFALLQFDTLWQAIVLLAVLQGVTMFVGNVVQPRMQGRSLNMDPIVLLLALAFWTVIWGLAGAFLSTPLTVMLMVILAQFKGTHWIAVLLSDDGDPDDLRNKNPAEPPDTPPEKPPAKSGGRRSTKRSSDQGLKS</sequence>
<reference evidence="8 9" key="1">
    <citation type="journal article" date="2008" name="BMC Genomics">
        <title>Complete genome of Phenylobacterium zucineum - a novel facultative intracellular bacterium isolated from human erythroleukemia cell line K562.</title>
        <authorList>
            <person name="Luo Y."/>
            <person name="Xu X."/>
            <person name="Ding Z."/>
            <person name="Liu Z."/>
            <person name="Zhang B."/>
            <person name="Yan Z."/>
            <person name="Sun J."/>
            <person name="Hu S."/>
            <person name="Hu X."/>
        </authorList>
    </citation>
    <scope>NUCLEOTIDE SEQUENCE [LARGE SCALE GENOMIC DNA]</scope>
    <source>
        <strain evidence="8 9">HLK1</strain>
    </source>
</reference>
<keyword evidence="9" id="KW-1185">Reference proteome</keyword>
<protein>
    <submittedName>
        <fullName evidence="8">Conserved predicted permease protein</fullName>
    </submittedName>
</protein>
<feature type="transmembrane region" description="Helical" evidence="7">
    <location>
        <begin position="41"/>
        <end position="61"/>
    </location>
</feature>
<dbReference type="PANTHER" id="PTHR21716:SF64">
    <property type="entry name" value="AI-2 TRANSPORT PROTEIN TQSA"/>
    <property type="match status" value="1"/>
</dbReference>
<keyword evidence="5 7" id="KW-0472">Membrane</keyword>
<accession>B4RCX4</accession>
<name>B4RCX4_PHEZH</name>
<feature type="transmembrane region" description="Helical" evidence="7">
    <location>
        <begin position="235"/>
        <end position="256"/>
    </location>
</feature>
<feature type="transmembrane region" description="Helical" evidence="7">
    <location>
        <begin position="172"/>
        <end position="194"/>
    </location>
</feature>
<evidence type="ECO:0000256" key="5">
    <source>
        <dbReference type="ARBA" id="ARBA00023136"/>
    </source>
</evidence>
<evidence type="ECO:0000256" key="1">
    <source>
        <dbReference type="ARBA" id="ARBA00004141"/>
    </source>
</evidence>
<comment type="subcellular location">
    <subcellularLocation>
        <location evidence="1">Membrane</location>
        <topology evidence="1">Multi-pass membrane protein</topology>
    </subcellularLocation>
</comment>
<evidence type="ECO:0000256" key="2">
    <source>
        <dbReference type="ARBA" id="ARBA00009773"/>
    </source>
</evidence>
<organism evidence="8 9">
    <name type="scientific">Phenylobacterium zucineum (strain HLK1)</name>
    <dbReference type="NCBI Taxonomy" id="450851"/>
    <lineage>
        <taxon>Bacteria</taxon>
        <taxon>Pseudomonadati</taxon>
        <taxon>Pseudomonadota</taxon>
        <taxon>Alphaproteobacteria</taxon>
        <taxon>Caulobacterales</taxon>
        <taxon>Caulobacteraceae</taxon>
        <taxon>Phenylobacterium</taxon>
    </lineage>
</organism>
<dbReference type="KEGG" id="pzu:PHZ_c3497"/>
<dbReference type="Proteomes" id="UP000001868">
    <property type="component" value="Chromosome"/>
</dbReference>
<evidence type="ECO:0000256" key="3">
    <source>
        <dbReference type="ARBA" id="ARBA00022692"/>
    </source>
</evidence>
<evidence type="ECO:0000313" key="9">
    <source>
        <dbReference type="Proteomes" id="UP000001868"/>
    </source>
</evidence>
<keyword evidence="3 7" id="KW-0812">Transmembrane</keyword>
<keyword evidence="4 7" id="KW-1133">Transmembrane helix</keyword>